<keyword evidence="3" id="KW-1185">Reference proteome</keyword>
<organism evidence="2 3">
    <name type="scientific">Asbolus verrucosus</name>
    <name type="common">Desert ironclad beetle</name>
    <dbReference type="NCBI Taxonomy" id="1661398"/>
    <lineage>
        <taxon>Eukaryota</taxon>
        <taxon>Metazoa</taxon>
        <taxon>Ecdysozoa</taxon>
        <taxon>Arthropoda</taxon>
        <taxon>Hexapoda</taxon>
        <taxon>Insecta</taxon>
        <taxon>Pterygota</taxon>
        <taxon>Neoptera</taxon>
        <taxon>Endopterygota</taxon>
        <taxon>Coleoptera</taxon>
        <taxon>Polyphaga</taxon>
        <taxon>Cucujiformia</taxon>
        <taxon>Tenebrionidae</taxon>
        <taxon>Pimeliinae</taxon>
        <taxon>Asbolus</taxon>
    </lineage>
</organism>
<reference evidence="2 3" key="1">
    <citation type="submission" date="2017-03" db="EMBL/GenBank/DDBJ databases">
        <title>Genome of the blue death feigning beetle - Asbolus verrucosus.</title>
        <authorList>
            <person name="Rider S.D."/>
        </authorList>
    </citation>
    <scope>NUCLEOTIDE SEQUENCE [LARGE SCALE GENOMIC DNA]</scope>
    <source>
        <strain evidence="2">Butters</strain>
        <tissue evidence="2">Head and leg muscle</tissue>
    </source>
</reference>
<evidence type="ECO:0000313" key="2">
    <source>
        <dbReference type="EMBL" id="RZB40132.1"/>
    </source>
</evidence>
<feature type="transmembrane region" description="Helical" evidence="1">
    <location>
        <begin position="27"/>
        <end position="51"/>
    </location>
</feature>
<evidence type="ECO:0000256" key="1">
    <source>
        <dbReference type="SAM" id="Phobius"/>
    </source>
</evidence>
<sequence>MSVLDERDEYKSNPYFQKPEYGDFTPFYITVTICTIIGVSIFILNVVLGCCSRYSNYWNDRHTGNRWIASLWTATPHQQPPLDLTELKAVQIPHQIVYLPPPSEKVEYRELQKRESDI</sequence>
<keyword evidence="1" id="KW-0812">Transmembrane</keyword>
<dbReference type="OrthoDB" id="8168818at2759"/>
<dbReference type="EMBL" id="QDEB01122019">
    <property type="protein sequence ID" value="RZB40132.1"/>
    <property type="molecule type" value="Genomic_DNA"/>
</dbReference>
<proteinExistence type="predicted"/>
<protein>
    <submittedName>
        <fullName evidence="2">Uncharacterized protein</fullName>
    </submittedName>
</protein>
<keyword evidence="1" id="KW-1133">Transmembrane helix</keyword>
<name>A0A482VAB5_ASBVE</name>
<keyword evidence="1" id="KW-0472">Membrane</keyword>
<accession>A0A482VAB5</accession>
<dbReference type="AlphaFoldDB" id="A0A482VAB5"/>
<gene>
    <name evidence="2" type="ORF">BDFB_001730</name>
</gene>
<evidence type="ECO:0000313" key="3">
    <source>
        <dbReference type="Proteomes" id="UP000292052"/>
    </source>
</evidence>
<dbReference type="Proteomes" id="UP000292052">
    <property type="component" value="Unassembled WGS sequence"/>
</dbReference>
<comment type="caution">
    <text evidence="2">The sequence shown here is derived from an EMBL/GenBank/DDBJ whole genome shotgun (WGS) entry which is preliminary data.</text>
</comment>